<comment type="function">
    <text evidence="1">Thiol-specific peroxidase that catalyzes the reduction of hydrogen peroxide and organic hydroperoxides to water and alcohols, respectively. Plays a role in cell protection against oxidative stress by detoxifying peroxides and as sensor of hydrogen peroxide-mediated signaling events.</text>
</comment>
<proteinExistence type="inferred from homology"/>
<evidence type="ECO:0000256" key="3">
    <source>
        <dbReference type="ARBA" id="ARBA00013017"/>
    </source>
</evidence>
<dbReference type="AlphaFoldDB" id="A0A1H1UD87"/>
<dbReference type="FunFam" id="3.40.30.10:FF:000007">
    <property type="entry name" value="Thioredoxin-dependent thiol peroxidase"/>
    <property type="match status" value="1"/>
</dbReference>
<keyword evidence="4" id="KW-0575">Peroxidase</keyword>
<dbReference type="PANTHER" id="PTHR42801:SF4">
    <property type="entry name" value="AHPC_TSA FAMILY PROTEIN"/>
    <property type="match status" value="1"/>
</dbReference>
<reference evidence="15 16" key="1">
    <citation type="submission" date="2016-10" db="EMBL/GenBank/DDBJ databases">
        <authorList>
            <person name="de Groot N.N."/>
        </authorList>
    </citation>
    <scope>NUCLEOTIDE SEQUENCE [LARGE SCALE GENOMIC DNA]</scope>
    <source>
        <strain evidence="15 16">DSM 22126</strain>
    </source>
</reference>
<dbReference type="InterPro" id="IPR024706">
    <property type="entry name" value="Peroxiredoxin_AhpC-typ"/>
</dbReference>
<feature type="active site" description="Cysteine sulfenic acid (-SOH) intermediate; for peroxidase activity" evidence="13">
    <location>
        <position position="47"/>
    </location>
</feature>
<evidence type="ECO:0000256" key="10">
    <source>
        <dbReference type="ARBA" id="ARBA00038489"/>
    </source>
</evidence>
<evidence type="ECO:0000256" key="2">
    <source>
        <dbReference type="ARBA" id="ARBA00011245"/>
    </source>
</evidence>
<dbReference type="GO" id="GO:0045454">
    <property type="term" value="P:cell redox homeostasis"/>
    <property type="evidence" value="ECO:0007669"/>
    <property type="project" value="TreeGrafter"/>
</dbReference>
<comment type="subunit">
    <text evidence="2">Monomer.</text>
</comment>
<keyword evidence="8" id="KW-0676">Redox-active center</keyword>
<dbReference type="PANTHER" id="PTHR42801">
    <property type="entry name" value="THIOREDOXIN-DEPENDENT PEROXIDE REDUCTASE"/>
    <property type="match status" value="1"/>
</dbReference>
<dbReference type="Gene3D" id="3.40.30.10">
    <property type="entry name" value="Glutaredoxin"/>
    <property type="match status" value="1"/>
</dbReference>
<dbReference type="InterPro" id="IPR036249">
    <property type="entry name" value="Thioredoxin-like_sf"/>
</dbReference>
<gene>
    <name evidence="15" type="ORF">SAMN04489860_2158</name>
</gene>
<dbReference type="InterPro" id="IPR013766">
    <property type="entry name" value="Thioredoxin_domain"/>
</dbReference>
<keyword evidence="16" id="KW-1185">Reference proteome</keyword>
<evidence type="ECO:0000256" key="5">
    <source>
        <dbReference type="ARBA" id="ARBA00022862"/>
    </source>
</evidence>
<organism evidence="15 16">
    <name type="scientific">Paraoerskovia marina</name>
    <dbReference type="NCBI Taxonomy" id="545619"/>
    <lineage>
        <taxon>Bacteria</taxon>
        <taxon>Bacillati</taxon>
        <taxon>Actinomycetota</taxon>
        <taxon>Actinomycetes</taxon>
        <taxon>Micrococcales</taxon>
        <taxon>Cellulomonadaceae</taxon>
        <taxon>Paraoerskovia</taxon>
    </lineage>
</organism>
<evidence type="ECO:0000256" key="9">
    <source>
        <dbReference type="ARBA" id="ARBA00032824"/>
    </source>
</evidence>
<dbReference type="STRING" id="545619.SAMN04489860_2158"/>
<dbReference type="OrthoDB" id="9812811at2"/>
<evidence type="ECO:0000256" key="1">
    <source>
        <dbReference type="ARBA" id="ARBA00003330"/>
    </source>
</evidence>
<keyword evidence="6" id="KW-0560">Oxidoreductase</keyword>
<dbReference type="InterPro" id="IPR000866">
    <property type="entry name" value="AhpC/TSA"/>
</dbReference>
<dbReference type="GO" id="GO:0005737">
    <property type="term" value="C:cytoplasm"/>
    <property type="evidence" value="ECO:0007669"/>
    <property type="project" value="TreeGrafter"/>
</dbReference>
<keyword evidence="5" id="KW-0049">Antioxidant</keyword>
<keyword evidence="7" id="KW-1015">Disulfide bond</keyword>
<evidence type="ECO:0000256" key="11">
    <source>
        <dbReference type="ARBA" id="ARBA00041373"/>
    </source>
</evidence>
<evidence type="ECO:0000256" key="7">
    <source>
        <dbReference type="ARBA" id="ARBA00023157"/>
    </source>
</evidence>
<dbReference type="CDD" id="cd03017">
    <property type="entry name" value="PRX_BCP"/>
    <property type="match status" value="1"/>
</dbReference>
<protein>
    <recommendedName>
        <fullName evidence="3">thioredoxin-dependent peroxiredoxin</fullName>
        <ecNumber evidence="3">1.11.1.24</ecNumber>
    </recommendedName>
    <alternativeName>
        <fullName evidence="11">Bacterioferritin comigratory protein</fullName>
    </alternativeName>
    <alternativeName>
        <fullName evidence="9">Thioredoxin peroxidase</fullName>
    </alternativeName>
</protein>
<dbReference type="Pfam" id="PF00578">
    <property type="entry name" value="AhpC-TSA"/>
    <property type="match status" value="1"/>
</dbReference>
<accession>A0A1H1UD87</accession>
<evidence type="ECO:0000313" key="15">
    <source>
        <dbReference type="EMBL" id="SDS70251.1"/>
    </source>
</evidence>
<dbReference type="EMBL" id="LT629776">
    <property type="protein sequence ID" value="SDS70251.1"/>
    <property type="molecule type" value="Genomic_DNA"/>
</dbReference>
<evidence type="ECO:0000256" key="4">
    <source>
        <dbReference type="ARBA" id="ARBA00022559"/>
    </source>
</evidence>
<dbReference type="PIRSF" id="PIRSF000239">
    <property type="entry name" value="AHPC"/>
    <property type="match status" value="1"/>
</dbReference>
<dbReference type="GO" id="GO:0008379">
    <property type="term" value="F:thioredoxin peroxidase activity"/>
    <property type="evidence" value="ECO:0007669"/>
    <property type="project" value="TreeGrafter"/>
</dbReference>
<evidence type="ECO:0000256" key="12">
    <source>
        <dbReference type="ARBA" id="ARBA00049091"/>
    </source>
</evidence>
<name>A0A1H1UD87_9CELL</name>
<dbReference type="Proteomes" id="UP000185663">
    <property type="component" value="Chromosome I"/>
</dbReference>
<dbReference type="GO" id="GO:0034599">
    <property type="term" value="P:cellular response to oxidative stress"/>
    <property type="evidence" value="ECO:0007669"/>
    <property type="project" value="TreeGrafter"/>
</dbReference>
<evidence type="ECO:0000259" key="14">
    <source>
        <dbReference type="PROSITE" id="PS51352"/>
    </source>
</evidence>
<evidence type="ECO:0000313" key="16">
    <source>
        <dbReference type="Proteomes" id="UP000185663"/>
    </source>
</evidence>
<dbReference type="InterPro" id="IPR050924">
    <property type="entry name" value="Peroxiredoxin_BCP/PrxQ"/>
</dbReference>
<comment type="similarity">
    <text evidence="10">Belongs to the peroxiredoxin family. BCP/PrxQ subfamily.</text>
</comment>
<dbReference type="SUPFAM" id="SSF52833">
    <property type="entry name" value="Thioredoxin-like"/>
    <property type="match status" value="1"/>
</dbReference>
<dbReference type="EC" id="1.11.1.24" evidence="3"/>
<dbReference type="PROSITE" id="PS51352">
    <property type="entry name" value="THIOREDOXIN_2"/>
    <property type="match status" value="1"/>
</dbReference>
<comment type="catalytic activity">
    <reaction evidence="12">
        <text>a hydroperoxide + [thioredoxin]-dithiol = an alcohol + [thioredoxin]-disulfide + H2O</text>
        <dbReference type="Rhea" id="RHEA:62620"/>
        <dbReference type="Rhea" id="RHEA-COMP:10698"/>
        <dbReference type="Rhea" id="RHEA-COMP:10700"/>
        <dbReference type="ChEBI" id="CHEBI:15377"/>
        <dbReference type="ChEBI" id="CHEBI:29950"/>
        <dbReference type="ChEBI" id="CHEBI:30879"/>
        <dbReference type="ChEBI" id="CHEBI:35924"/>
        <dbReference type="ChEBI" id="CHEBI:50058"/>
        <dbReference type="EC" id="1.11.1.24"/>
    </reaction>
</comment>
<evidence type="ECO:0000256" key="13">
    <source>
        <dbReference type="PIRSR" id="PIRSR000239-1"/>
    </source>
</evidence>
<dbReference type="eggNOG" id="COG1225">
    <property type="taxonomic scope" value="Bacteria"/>
</dbReference>
<dbReference type="RefSeq" id="WP_083372496.1">
    <property type="nucleotide sequence ID" value="NZ_LT629776.1"/>
</dbReference>
<sequence>MTDRLAAGDTAPDFTLATADGGEVTLSDLRGRHVVVYFYPAAATPGCTTQACDFRDALASLQGAGYTVLGVSPDPVEKLARFAADESLTFPLLSDPDRTVLEAYGAYGEKKNYGKTVVGVIRSTVVVAPDGSVELAQYNVRAKGHVAKLRRDLGIDAA</sequence>
<evidence type="ECO:0000256" key="6">
    <source>
        <dbReference type="ARBA" id="ARBA00023002"/>
    </source>
</evidence>
<feature type="domain" description="Thioredoxin" evidence="14">
    <location>
        <begin position="5"/>
        <end position="158"/>
    </location>
</feature>
<dbReference type="NCBIfam" id="NF006960">
    <property type="entry name" value="PRK09437.1"/>
    <property type="match status" value="1"/>
</dbReference>
<evidence type="ECO:0000256" key="8">
    <source>
        <dbReference type="ARBA" id="ARBA00023284"/>
    </source>
</evidence>